<evidence type="ECO:0000313" key="2">
    <source>
        <dbReference type="EMBL" id="MEI4273703.1"/>
    </source>
</evidence>
<feature type="compositionally biased region" description="Polar residues" evidence="1">
    <location>
        <begin position="67"/>
        <end position="87"/>
    </location>
</feature>
<name>A0ABU8DYI0_9ACTN</name>
<dbReference type="RefSeq" id="WP_336405818.1">
    <property type="nucleotide sequence ID" value="NZ_JBAPLU010000024.1"/>
</dbReference>
<dbReference type="Proteomes" id="UP001361570">
    <property type="component" value="Unassembled WGS sequence"/>
</dbReference>
<gene>
    <name evidence="2" type="ORF">TEK04_18435</name>
</gene>
<evidence type="ECO:0000256" key="1">
    <source>
        <dbReference type="SAM" id="MobiDB-lite"/>
    </source>
</evidence>
<feature type="region of interest" description="Disordered" evidence="1">
    <location>
        <begin position="63"/>
        <end position="95"/>
    </location>
</feature>
<sequence length="95" mass="9824">MTREEDGARPGWRLDQVASAGRENLDAQHVARYDAIEDASPEREVALLRRWGMGQGSVVVELGAGTGQSNSSANCPGSATEARTTAPSVGPDGGG</sequence>
<evidence type="ECO:0000313" key="3">
    <source>
        <dbReference type="Proteomes" id="UP001361570"/>
    </source>
</evidence>
<accession>A0ABU8DYI0</accession>
<keyword evidence="3" id="KW-1185">Reference proteome</keyword>
<reference evidence="2 3" key="1">
    <citation type="submission" date="2024-03" db="EMBL/GenBank/DDBJ databases">
        <title>Draft genome sequence of Klenkia sp. LSe6-5.</title>
        <authorList>
            <person name="Duangmal K."/>
            <person name="Chantavorakit T."/>
        </authorList>
    </citation>
    <scope>NUCLEOTIDE SEQUENCE [LARGE SCALE GENOMIC DNA]</scope>
    <source>
        <strain evidence="2 3">LSe6-5</strain>
    </source>
</reference>
<proteinExistence type="predicted"/>
<organism evidence="2 3">
    <name type="scientific">Klenkia sesuvii</name>
    <dbReference type="NCBI Taxonomy" id="3103137"/>
    <lineage>
        <taxon>Bacteria</taxon>
        <taxon>Bacillati</taxon>
        <taxon>Actinomycetota</taxon>
        <taxon>Actinomycetes</taxon>
        <taxon>Geodermatophilales</taxon>
        <taxon>Geodermatophilaceae</taxon>
        <taxon>Klenkia</taxon>
    </lineage>
</organism>
<protein>
    <submittedName>
        <fullName evidence="2">Uncharacterized protein</fullName>
    </submittedName>
</protein>
<feature type="region of interest" description="Disordered" evidence="1">
    <location>
        <begin position="1"/>
        <end position="22"/>
    </location>
</feature>
<comment type="caution">
    <text evidence="2">The sequence shown here is derived from an EMBL/GenBank/DDBJ whole genome shotgun (WGS) entry which is preliminary data.</text>
</comment>
<dbReference type="EMBL" id="JBAPLU010000024">
    <property type="protein sequence ID" value="MEI4273703.1"/>
    <property type="molecule type" value="Genomic_DNA"/>
</dbReference>